<dbReference type="AlphaFoldDB" id="A0A3S2U4G7"/>
<feature type="region of interest" description="Disordered" evidence="1">
    <location>
        <begin position="45"/>
        <end position="83"/>
    </location>
</feature>
<dbReference type="EMBL" id="SACT01000015">
    <property type="protein sequence ID" value="RVT47477.1"/>
    <property type="molecule type" value="Genomic_DNA"/>
</dbReference>
<accession>A0A3S2U4G7</accession>
<dbReference type="RefSeq" id="WP_128201525.1">
    <property type="nucleotide sequence ID" value="NZ_SACT01000015.1"/>
</dbReference>
<feature type="compositionally biased region" description="Polar residues" evidence="1">
    <location>
        <begin position="73"/>
        <end position="83"/>
    </location>
</feature>
<comment type="caution">
    <text evidence="2">The sequence shown here is derived from an EMBL/GenBank/DDBJ whole genome shotgun (WGS) entry which is preliminary data.</text>
</comment>
<reference evidence="2 3" key="1">
    <citation type="submission" date="2019-01" db="EMBL/GenBank/DDBJ databases">
        <authorList>
            <person name="Chen W.-M."/>
        </authorList>
    </citation>
    <scope>NUCLEOTIDE SEQUENCE [LARGE SCALE GENOMIC DNA]</scope>
    <source>
        <strain evidence="2 3">ICH-3</strain>
    </source>
</reference>
<evidence type="ECO:0000256" key="1">
    <source>
        <dbReference type="SAM" id="MobiDB-lite"/>
    </source>
</evidence>
<organism evidence="2 3">
    <name type="scientific">Rubrivivax albus</name>
    <dbReference type="NCBI Taxonomy" id="2499835"/>
    <lineage>
        <taxon>Bacteria</taxon>
        <taxon>Pseudomonadati</taxon>
        <taxon>Pseudomonadota</taxon>
        <taxon>Betaproteobacteria</taxon>
        <taxon>Burkholderiales</taxon>
        <taxon>Sphaerotilaceae</taxon>
        <taxon>Rubrivivax</taxon>
    </lineage>
</organism>
<dbReference type="OrthoDB" id="7869604at2"/>
<name>A0A3S2U4G7_9BURK</name>
<gene>
    <name evidence="2" type="ORF">ENE75_24025</name>
</gene>
<protein>
    <submittedName>
        <fullName evidence="2">Uncharacterized protein</fullName>
    </submittedName>
</protein>
<dbReference type="Proteomes" id="UP000288178">
    <property type="component" value="Unassembled WGS sequence"/>
</dbReference>
<evidence type="ECO:0000313" key="3">
    <source>
        <dbReference type="Proteomes" id="UP000288178"/>
    </source>
</evidence>
<sequence length="83" mass="9369">MPADQSEQPEDLGFRYRLRKGGEVEVTHRGRLAATLRGSQAAEFLAEAPDSTSPEAQQFMARLTGNYKRGNERQASNHPRNRR</sequence>
<keyword evidence="3" id="KW-1185">Reference proteome</keyword>
<evidence type="ECO:0000313" key="2">
    <source>
        <dbReference type="EMBL" id="RVT47477.1"/>
    </source>
</evidence>
<proteinExistence type="predicted"/>